<protein>
    <submittedName>
        <fullName evidence="1">DUF4276 domain-containing protein</fullName>
    </submittedName>
</protein>
<dbReference type="Proteomes" id="UP000239710">
    <property type="component" value="Unassembled WGS sequence"/>
</dbReference>
<dbReference type="InterPro" id="IPR025455">
    <property type="entry name" value="DUF4276"/>
</dbReference>
<dbReference type="Pfam" id="PF14103">
    <property type="entry name" value="DUF4276"/>
    <property type="match status" value="1"/>
</dbReference>
<evidence type="ECO:0000313" key="2">
    <source>
        <dbReference type="Proteomes" id="UP000239710"/>
    </source>
</evidence>
<accession>A0ABX5BQ38</accession>
<proteinExistence type="predicted"/>
<comment type="caution">
    <text evidence="1">The sequence shown here is derived from an EMBL/GenBank/DDBJ whole genome shotgun (WGS) entry which is preliminary data.</text>
</comment>
<sequence length="195" mass="22246">MRELVFLLEEPSARAMLESLLPRILSDDIQYRLIAFEGKQDLEKQLERRIRGYQNPLARFVILRDLDSHPDCRAVKQNLLETCRLSGRIQFCLVRIACTELETFYLADLAAVGMALKMSKLASHQNNRKFRSPDAIGNPSKELKLITGNRYQKVAGSREIGKYLQLDNARSASFRNLVTGVRRMEAELLAIPAPK</sequence>
<dbReference type="EMBL" id="MDCE01000011">
    <property type="protein sequence ID" value="PPV06988.1"/>
    <property type="molecule type" value="Genomic_DNA"/>
</dbReference>
<organism evidence="1 2">
    <name type="scientific">Xanthomonas bromi</name>
    <dbReference type="NCBI Taxonomy" id="56449"/>
    <lineage>
        <taxon>Bacteria</taxon>
        <taxon>Pseudomonadati</taxon>
        <taxon>Pseudomonadota</taxon>
        <taxon>Gammaproteobacteria</taxon>
        <taxon>Lysobacterales</taxon>
        <taxon>Lysobacteraceae</taxon>
        <taxon>Xanthomonas</taxon>
    </lineage>
</organism>
<keyword evidence="2" id="KW-1185">Reference proteome</keyword>
<evidence type="ECO:0000313" key="1">
    <source>
        <dbReference type="EMBL" id="PPV06988.1"/>
    </source>
</evidence>
<gene>
    <name evidence="1" type="ORF">XbrCFBP1976_09205</name>
</gene>
<reference evidence="1 2" key="1">
    <citation type="submission" date="2016-08" db="EMBL/GenBank/DDBJ databases">
        <title>Evolution of the type three secretion system and type three effector repertoires in Xanthomonas.</title>
        <authorList>
            <person name="Merda D."/>
            <person name="Briand M."/>
            <person name="Bosis E."/>
            <person name="Rousseau C."/>
            <person name="Portier P."/>
            <person name="Jacques M.-A."/>
            <person name="Fischer-Le Saux M."/>
        </authorList>
    </citation>
    <scope>NUCLEOTIDE SEQUENCE [LARGE SCALE GENOMIC DNA]</scope>
    <source>
        <strain evidence="1 2">CFBP1976</strain>
    </source>
</reference>
<name>A0ABX5BQ38_9XANT</name>
<dbReference type="RefSeq" id="WP_065468366.1">
    <property type="nucleotide sequence ID" value="NZ_FLTX01000032.1"/>
</dbReference>